<dbReference type="InterPro" id="IPR029035">
    <property type="entry name" value="DHS-like_NAD/FAD-binding_dom"/>
</dbReference>
<keyword evidence="6 10" id="KW-0460">Magnesium</keyword>
<accession>A0A9P3PN43</accession>
<feature type="domain" description="Thiamine pyrophosphate enzyme central" evidence="12">
    <location>
        <begin position="233"/>
        <end position="337"/>
    </location>
</feature>
<feature type="binding site" evidence="10">
    <location>
        <position position="461"/>
    </location>
    <ligand>
        <name>Mg(2+)</name>
        <dbReference type="ChEBI" id="CHEBI:18420"/>
    </ligand>
</feature>
<dbReference type="InterPro" id="IPR012001">
    <property type="entry name" value="Thiamin_PyroP_enz_TPP-bd_dom"/>
</dbReference>
<protein>
    <submittedName>
        <fullName evidence="15">TPP enzyme family protein</fullName>
    </submittedName>
</protein>
<evidence type="ECO:0000256" key="3">
    <source>
        <dbReference type="ARBA" id="ARBA00007812"/>
    </source>
</evidence>
<comment type="similarity">
    <text evidence="3 11">Belongs to the TPP enzyme family.</text>
</comment>
<dbReference type="AlphaFoldDB" id="A0A9P3PN43"/>
<feature type="binding site" evidence="10">
    <location>
        <position position="490"/>
    </location>
    <ligand>
        <name>Mg(2+)</name>
        <dbReference type="ChEBI" id="CHEBI:18420"/>
    </ligand>
</feature>
<evidence type="ECO:0000256" key="10">
    <source>
        <dbReference type="PIRSR" id="PIRSR036565-2"/>
    </source>
</evidence>
<dbReference type="InterPro" id="IPR029061">
    <property type="entry name" value="THDP-binding"/>
</dbReference>
<feature type="domain" description="Thiamine pyrophosphate enzyme N-terminal TPP-binding" evidence="14">
    <location>
        <begin position="33"/>
        <end position="137"/>
    </location>
</feature>
<comment type="cofactor">
    <cofactor evidence="1">
        <name>thiamine diphosphate</name>
        <dbReference type="ChEBI" id="CHEBI:58937"/>
    </cofactor>
</comment>
<evidence type="ECO:0000256" key="2">
    <source>
        <dbReference type="ARBA" id="ARBA00004173"/>
    </source>
</evidence>
<organism evidence="15 16">
    <name type="scientific">Lyophyllum shimeji</name>
    <name type="common">Hon-shimeji</name>
    <name type="synonym">Tricholoma shimeji</name>
    <dbReference type="NCBI Taxonomy" id="47721"/>
    <lineage>
        <taxon>Eukaryota</taxon>
        <taxon>Fungi</taxon>
        <taxon>Dikarya</taxon>
        <taxon>Basidiomycota</taxon>
        <taxon>Agaricomycotina</taxon>
        <taxon>Agaricomycetes</taxon>
        <taxon>Agaricomycetidae</taxon>
        <taxon>Agaricales</taxon>
        <taxon>Tricholomatineae</taxon>
        <taxon>Lyophyllaceae</taxon>
        <taxon>Lyophyllum</taxon>
    </lineage>
</organism>
<proteinExistence type="inferred from homology"/>
<dbReference type="InterPro" id="IPR012000">
    <property type="entry name" value="Thiamin_PyroP_enz_cen_dom"/>
</dbReference>
<dbReference type="Pfam" id="PF02775">
    <property type="entry name" value="TPP_enzyme_C"/>
    <property type="match status" value="1"/>
</dbReference>
<dbReference type="SUPFAM" id="SSF52518">
    <property type="entry name" value="Thiamin diphosphate-binding fold (THDP-binding)"/>
    <property type="match status" value="2"/>
</dbReference>
<dbReference type="GO" id="GO:0005634">
    <property type="term" value="C:nucleus"/>
    <property type="evidence" value="ECO:0007669"/>
    <property type="project" value="TreeGrafter"/>
</dbReference>
<sequence>MSSQLSTALQAELNRLKLEVHSLRSQQGAEQITVGNYLLTRLEQLGVTCMFGIPGDFNLGFLDLVEDHPTIKWVGGCNELNAAYASDGYSRVKEHSIGALVTTFGAFDFDYTRTAFSEMVPLLHLVGVPSTSQQTSKPMLHHTLGDGRYDAYIKAAQQVTFSQAMLHNKNDAAAEIDRVLIDAITVARPVYLSLPTDLVNEKIDSERLRIPLSRNQPQNDPQVECYVLDLIANLVNDAHGDVVVLVDACTIRHDVRGEVGELLKKTGFPVYAAPMGKTAVDETYERYGGIYCGSISRPEVKEKVESAKIVLSVGSMRSDFNTGGFSYNIPTKRTIELHSGVTKVQFAVFPGIGMKELLPKLAERLSHHHENAIKIPVPKFVTPVPKEDTNTITHAWLWPRVGTFFKPKDERLTSAFWMFRYLRSPVWSTKFCGAVSDGSLLGAALATKDVGLGRTILFVGDGSAQLTVQEFSVMLENGLKPIIFLLNNYGTQLTSQTRRKYNDIPNWNWTSLFKTLGDTEEKRSRTYTVRTKDELSSLLNDQTFLAADKMQLVEVMMEKHDAPKGLQMQAELSARSNAYDKVMRPTSFA</sequence>
<dbReference type="Proteomes" id="UP001063166">
    <property type="component" value="Unassembled WGS sequence"/>
</dbReference>
<evidence type="ECO:0000313" key="16">
    <source>
        <dbReference type="Proteomes" id="UP001063166"/>
    </source>
</evidence>
<dbReference type="Gene3D" id="3.40.50.1220">
    <property type="entry name" value="TPP-binding domain"/>
    <property type="match status" value="1"/>
</dbReference>
<dbReference type="Pfam" id="PF02776">
    <property type="entry name" value="TPP_enzyme_N"/>
    <property type="match status" value="1"/>
</dbReference>
<comment type="cofactor">
    <cofactor evidence="10">
        <name>Mg(2+)</name>
        <dbReference type="ChEBI" id="CHEBI:18420"/>
    </cofactor>
    <text evidence="10">Binds 1 Mg(2+) per subunit.</text>
</comment>
<evidence type="ECO:0000256" key="7">
    <source>
        <dbReference type="ARBA" id="ARBA00023052"/>
    </source>
</evidence>
<evidence type="ECO:0000256" key="1">
    <source>
        <dbReference type="ARBA" id="ARBA00001964"/>
    </source>
</evidence>
<dbReference type="Gene3D" id="3.40.50.970">
    <property type="match status" value="2"/>
</dbReference>
<keyword evidence="5" id="KW-0210">Decarboxylase</keyword>
<evidence type="ECO:0000256" key="6">
    <source>
        <dbReference type="ARBA" id="ARBA00022842"/>
    </source>
</evidence>
<evidence type="ECO:0000256" key="5">
    <source>
        <dbReference type="ARBA" id="ARBA00022793"/>
    </source>
</evidence>
<dbReference type="InterPro" id="IPR011766">
    <property type="entry name" value="TPP_enzyme_TPP-bd"/>
</dbReference>
<dbReference type="CDD" id="cd07038">
    <property type="entry name" value="TPP_PYR_PDC_IPDC_like"/>
    <property type="match status" value="1"/>
</dbReference>
<keyword evidence="8" id="KW-0496">Mitochondrion</keyword>
<dbReference type="GO" id="GO:0005829">
    <property type="term" value="C:cytosol"/>
    <property type="evidence" value="ECO:0007669"/>
    <property type="project" value="TreeGrafter"/>
</dbReference>
<feature type="binding site" evidence="10">
    <location>
        <position position="488"/>
    </location>
    <ligand>
        <name>Mg(2+)</name>
        <dbReference type="ChEBI" id="CHEBI:18420"/>
    </ligand>
</feature>
<evidence type="ECO:0000256" key="4">
    <source>
        <dbReference type="ARBA" id="ARBA00022723"/>
    </source>
</evidence>
<evidence type="ECO:0000256" key="11">
    <source>
        <dbReference type="RuleBase" id="RU362132"/>
    </source>
</evidence>
<comment type="caution">
    <text evidence="15">The sequence shown here is derived from an EMBL/GenBank/DDBJ whole genome shotgun (WGS) entry which is preliminary data.</text>
</comment>
<dbReference type="PANTHER" id="PTHR43452:SF30">
    <property type="entry name" value="PYRUVATE DECARBOXYLASE ISOZYME 1-RELATED"/>
    <property type="match status" value="1"/>
</dbReference>
<dbReference type="GO" id="GO:0004737">
    <property type="term" value="F:pyruvate decarboxylase activity"/>
    <property type="evidence" value="ECO:0007669"/>
    <property type="project" value="TreeGrafter"/>
</dbReference>
<evidence type="ECO:0000256" key="9">
    <source>
        <dbReference type="ARBA" id="ARBA00023239"/>
    </source>
</evidence>
<evidence type="ECO:0000259" key="13">
    <source>
        <dbReference type="Pfam" id="PF02775"/>
    </source>
</evidence>
<comment type="subcellular location">
    <subcellularLocation>
        <location evidence="2">Mitochondrion</location>
    </subcellularLocation>
</comment>
<dbReference type="GO" id="GO:0000287">
    <property type="term" value="F:magnesium ion binding"/>
    <property type="evidence" value="ECO:0007669"/>
    <property type="project" value="InterPro"/>
</dbReference>
<keyword evidence="9" id="KW-0456">Lyase</keyword>
<dbReference type="EMBL" id="BRPK01000005">
    <property type="protein sequence ID" value="GLB38474.1"/>
    <property type="molecule type" value="Genomic_DNA"/>
</dbReference>
<dbReference type="InterPro" id="IPR012110">
    <property type="entry name" value="PDC/IPDC-like"/>
</dbReference>
<keyword evidence="4 10" id="KW-0479">Metal-binding</keyword>
<evidence type="ECO:0000313" key="15">
    <source>
        <dbReference type="EMBL" id="GLB38474.1"/>
    </source>
</evidence>
<dbReference type="OrthoDB" id="3970464at2759"/>
<evidence type="ECO:0000256" key="8">
    <source>
        <dbReference type="ARBA" id="ARBA00023128"/>
    </source>
</evidence>
<reference evidence="15" key="1">
    <citation type="submission" date="2022-07" db="EMBL/GenBank/DDBJ databases">
        <title>The genome of Lyophyllum shimeji provides insight into the initial evolution of ectomycorrhizal fungal genome.</title>
        <authorList>
            <person name="Kobayashi Y."/>
            <person name="Shibata T."/>
            <person name="Hirakawa H."/>
            <person name="Shigenobu S."/>
            <person name="Nishiyama T."/>
            <person name="Yamada A."/>
            <person name="Hasebe M."/>
            <person name="Kawaguchi M."/>
        </authorList>
    </citation>
    <scope>NUCLEOTIDE SEQUENCE</scope>
    <source>
        <strain evidence="15">AT787</strain>
    </source>
</reference>
<gene>
    <name evidence="15" type="ORF">LshimejAT787_0503390</name>
</gene>
<keyword evidence="7 11" id="KW-0786">Thiamine pyrophosphate</keyword>
<dbReference type="GO" id="GO:0030976">
    <property type="term" value="F:thiamine pyrophosphate binding"/>
    <property type="evidence" value="ECO:0007669"/>
    <property type="project" value="InterPro"/>
</dbReference>
<keyword evidence="16" id="KW-1185">Reference proteome</keyword>
<dbReference type="InterPro" id="IPR047213">
    <property type="entry name" value="TPP_PYR_PDC_IPDC-like"/>
</dbReference>
<name>A0A9P3PN43_LYOSH</name>
<dbReference type="GO" id="GO:0005739">
    <property type="term" value="C:mitochondrion"/>
    <property type="evidence" value="ECO:0007669"/>
    <property type="project" value="UniProtKB-SubCell"/>
</dbReference>
<dbReference type="GO" id="GO:0000949">
    <property type="term" value="P:aromatic amino acid family catabolic process to alcohol via Ehrlich pathway"/>
    <property type="evidence" value="ECO:0007669"/>
    <property type="project" value="TreeGrafter"/>
</dbReference>
<dbReference type="PANTHER" id="PTHR43452">
    <property type="entry name" value="PYRUVATE DECARBOXYLASE"/>
    <property type="match status" value="1"/>
</dbReference>
<feature type="domain" description="Thiamine pyrophosphate enzyme TPP-binding" evidence="13">
    <location>
        <begin position="433"/>
        <end position="501"/>
    </location>
</feature>
<evidence type="ECO:0000259" key="14">
    <source>
        <dbReference type="Pfam" id="PF02776"/>
    </source>
</evidence>
<dbReference type="PIRSF" id="PIRSF036565">
    <property type="entry name" value="Pyruvt_ip_decrb"/>
    <property type="match status" value="1"/>
</dbReference>
<dbReference type="Pfam" id="PF00205">
    <property type="entry name" value="TPP_enzyme_M"/>
    <property type="match status" value="1"/>
</dbReference>
<dbReference type="SUPFAM" id="SSF52467">
    <property type="entry name" value="DHS-like NAD/FAD-binding domain"/>
    <property type="match status" value="1"/>
</dbReference>
<evidence type="ECO:0000259" key="12">
    <source>
        <dbReference type="Pfam" id="PF00205"/>
    </source>
</evidence>